<dbReference type="AlphaFoldDB" id="A0A2T9WT21"/>
<comment type="caution">
    <text evidence="1">The sequence shown here is derived from an EMBL/GenBank/DDBJ whole genome shotgun (WGS) entry which is preliminary data.</text>
</comment>
<organism evidence="1 2">
    <name type="scientific">Nanobsidianus stetteri</name>
    <dbReference type="NCBI Taxonomy" id="1294122"/>
    <lineage>
        <taxon>Archaea</taxon>
        <taxon>Nanobdellota</taxon>
        <taxon>Candidatus Nanoarchaeia</taxon>
        <taxon>Nanoarchaeales</taxon>
        <taxon>Nanopusillaceae</taxon>
        <taxon>Candidatus Nanobsidianus</taxon>
    </lineage>
</organism>
<evidence type="ECO:0000313" key="1">
    <source>
        <dbReference type="EMBL" id="PVU70962.1"/>
    </source>
</evidence>
<proteinExistence type="predicted"/>
<dbReference type="EMBL" id="QEFH01000013">
    <property type="protein sequence ID" value="PVU70962.1"/>
    <property type="molecule type" value="Genomic_DNA"/>
</dbReference>
<name>A0A2T9WT21_NANST</name>
<sequence>MPLIIPSPEYAKRRKILQIDNKIKKLEKEGAGKITLVLKKEIDLNNLNESLKFISMLKELEGRNFFDELYIVKSDKVFDYLDIEKGLDHKNIEKEKLIKLYSIISRLANIIDKIKKIY</sequence>
<protein>
    <submittedName>
        <fullName evidence="1">Uncharacterized protein</fullName>
    </submittedName>
</protein>
<evidence type="ECO:0000313" key="2">
    <source>
        <dbReference type="Proteomes" id="UP000245908"/>
    </source>
</evidence>
<dbReference type="Proteomes" id="UP000245908">
    <property type="component" value="Unassembled WGS sequence"/>
</dbReference>
<reference evidence="1 2" key="1">
    <citation type="journal article" date="2015" name="Appl. Environ. Microbiol.">
        <title>Nanoarchaeota, Their Sulfolobales Host, and Nanoarchaeota Virus Distribution across Yellowstone National Park Hot Springs.</title>
        <authorList>
            <person name="Munson-McGee J.H."/>
            <person name="Field E.K."/>
            <person name="Bateson M."/>
            <person name="Rooney C."/>
            <person name="Stepanauskas R."/>
            <person name="Young M.J."/>
        </authorList>
    </citation>
    <scope>NUCLEOTIDE SEQUENCE [LARGE SCALE GENOMIC DNA]</scope>
    <source>
        <strain evidence="1">SCGC AB-777_O03</strain>
    </source>
</reference>
<gene>
    <name evidence="1" type="ORF">DDW05_01980</name>
</gene>
<accession>A0A2T9WT21</accession>